<dbReference type="Proteomes" id="UP000672657">
    <property type="component" value="Unassembled WGS sequence"/>
</dbReference>
<dbReference type="EMBL" id="CAJPVI010000037">
    <property type="protein sequence ID" value="CAG2156429.1"/>
    <property type="molecule type" value="Genomic_DNA"/>
</dbReference>
<name>A0ABM8TNU8_9BURK</name>
<dbReference type="SUPFAM" id="SSF56524">
    <property type="entry name" value="Oxidoreductase molybdopterin-binding domain"/>
    <property type="match status" value="1"/>
</dbReference>
<reference evidence="2 3" key="1">
    <citation type="submission" date="2021-03" db="EMBL/GenBank/DDBJ databases">
        <authorList>
            <person name="Peeters C."/>
        </authorList>
    </citation>
    <scope>NUCLEOTIDE SEQUENCE [LARGE SCALE GENOMIC DNA]</scope>
    <source>
        <strain evidence="2 3">LMG 26411</strain>
    </source>
</reference>
<evidence type="ECO:0000313" key="2">
    <source>
        <dbReference type="EMBL" id="CAG2156429.1"/>
    </source>
</evidence>
<keyword evidence="3" id="KW-1185">Reference proteome</keyword>
<dbReference type="Gene3D" id="3.90.420.10">
    <property type="entry name" value="Oxidoreductase, molybdopterin-binding domain"/>
    <property type="match status" value="1"/>
</dbReference>
<dbReference type="RefSeq" id="WP_244874027.1">
    <property type="nucleotide sequence ID" value="NZ_CAJPVI010000037.1"/>
</dbReference>
<dbReference type="InterPro" id="IPR036374">
    <property type="entry name" value="OxRdtase_Mopterin-bd_sf"/>
</dbReference>
<dbReference type="InterPro" id="IPR000572">
    <property type="entry name" value="OxRdtase_Mopterin-bd_dom"/>
</dbReference>
<organism evidence="2 3">
    <name type="scientific">Cupriavidus numazuensis</name>
    <dbReference type="NCBI Taxonomy" id="221992"/>
    <lineage>
        <taxon>Bacteria</taxon>
        <taxon>Pseudomonadati</taxon>
        <taxon>Pseudomonadota</taxon>
        <taxon>Betaproteobacteria</taxon>
        <taxon>Burkholderiales</taxon>
        <taxon>Burkholderiaceae</taxon>
        <taxon>Cupriavidus</taxon>
    </lineage>
</organism>
<comment type="caution">
    <text evidence="2">The sequence shown here is derived from an EMBL/GenBank/DDBJ whole genome shotgun (WGS) entry which is preliminary data.</text>
</comment>
<evidence type="ECO:0000313" key="3">
    <source>
        <dbReference type="Proteomes" id="UP000672657"/>
    </source>
</evidence>
<gene>
    <name evidence="2" type="ORF">LMG26411_05244</name>
</gene>
<protein>
    <recommendedName>
        <fullName evidence="1">Oxidoreductase molybdopterin-binding domain-containing protein</fullName>
    </recommendedName>
</protein>
<accession>A0ABM8TNU8</accession>
<proteinExistence type="predicted"/>
<evidence type="ECO:0000259" key="1">
    <source>
        <dbReference type="Pfam" id="PF00174"/>
    </source>
</evidence>
<feature type="domain" description="Oxidoreductase molybdopterin-binding" evidence="1">
    <location>
        <begin position="48"/>
        <end position="149"/>
    </location>
</feature>
<sequence>MRPPATQHLHATSTRGGPSAQFRLVGAVARPATYDLAALQALPAASVTVGEHTYTGVRLWDLLDAAGLAPGAGSRREILASYVVATGSDGYRVIVALAEIAPDFGNQPDLVAYAIDGAPLTSGGFARLVVPNDRKGGRHVSNLVSLEVLVAPATR</sequence>
<dbReference type="Pfam" id="PF00174">
    <property type="entry name" value="Oxidored_molyb"/>
    <property type="match status" value="1"/>
</dbReference>